<reference evidence="3" key="1">
    <citation type="journal article" date="2013" name="Nature">
        <title>Draft genome of the wheat A-genome progenitor Triticum urartu.</title>
        <authorList>
            <person name="Ling H.Q."/>
            <person name="Zhao S."/>
            <person name="Liu D."/>
            <person name="Wang J."/>
            <person name="Sun H."/>
            <person name="Zhang C."/>
            <person name="Fan H."/>
            <person name="Li D."/>
            <person name="Dong L."/>
            <person name="Tao Y."/>
            <person name="Gao C."/>
            <person name="Wu H."/>
            <person name="Li Y."/>
            <person name="Cui Y."/>
            <person name="Guo X."/>
            <person name="Zheng S."/>
            <person name="Wang B."/>
            <person name="Yu K."/>
            <person name="Liang Q."/>
            <person name="Yang W."/>
            <person name="Lou X."/>
            <person name="Chen J."/>
            <person name="Feng M."/>
            <person name="Jian J."/>
            <person name="Zhang X."/>
            <person name="Luo G."/>
            <person name="Jiang Y."/>
            <person name="Liu J."/>
            <person name="Wang Z."/>
            <person name="Sha Y."/>
            <person name="Zhang B."/>
            <person name="Wu H."/>
            <person name="Tang D."/>
            <person name="Shen Q."/>
            <person name="Xue P."/>
            <person name="Zou S."/>
            <person name="Wang X."/>
            <person name="Liu X."/>
            <person name="Wang F."/>
            <person name="Yang Y."/>
            <person name="An X."/>
            <person name="Dong Z."/>
            <person name="Zhang K."/>
            <person name="Zhang X."/>
            <person name="Luo M.C."/>
            <person name="Dvorak J."/>
            <person name="Tong Y."/>
            <person name="Wang J."/>
            <person name="Yang H."/>
            <person name="Li Z."/>
            <person name="Wang D."/>
            <person name="Zhang A."/>
            <person name="Wang J."/>
        </authorList>
    </citation>
    <scope>NUCLEOTIDE SEQUENCE</scope>
    <source>
        <strain evidence="3">cv. G1812</strain>
    </source>
</reference>
<reference evidence="2" key="2">
    <citation type="submission" date="2018-03" db="EMBL/GenBank/DDBJ databases">
        <title>The Triticum urartu genome reveals the dynamic nature of wheat genome evolution.</title>
        <authorList>
            <person name="Ling H."/>
            <person name="Ma B."/>
            <person name="Shi X."/>
            <person name="Liu H."/>
            <person name="Dong L."/>
            <person name="Sun H."/>
            <person name="Cao Y."/>
            <person name="Gao Q."/>
            <person name="Zheng S."/>
            <person name="Li Y."/>
            <person name="Yu Y."/>
            <person name="Du H."/>
            <person name="Qi M."/>
            <person name="Li Y."/>
            <person name="Yu H."/>
            <person name="Cui Y."/>
            <person name="Wang N."/>
            <person name="Chen C."/>
            <person name="Wu H."/>
            <person name="Zhao Y."/>
            <person name="Zhang J."/>
            <person name="Li Y."/>
            <person name="Zhou W."/>
            <person name="Zhang B."/>
            <person name="Hu W."/>
            <person name="Eijk M."/>
            <person name="Tang J."/>
            <person name="Witsenboer H."/>
            <person name="Zhao S."/>
            <person name="Li Z."/>
            <person name="Zhang A."/>
            <person name="Wang D."/>
            <person name="Liang C."/>
        </authorList>
    </citation>
    <scope>NUCLEOTIDE SEQUENCE [LARGE SCALE GENOMIC DNA]</scope>
    <source>
        <strain evidence="2">cv. G1812</strain>
    </source>
</reference>
<dbReference type="GO" id="GO:0003676">
    <property type="term" value="F:nucleic acid binding"/>
    <property type="evidence" value="ECO:0007669"/>
    <property type="project" value="InterPro"/>
</dbReference>
<dbReference type="Proteomes" id="UP000015106">
    <property type="component" value="Chromosome 2"/>
</dbReference>
<name>A0A8R7P972_TRIUA</name>
<keyword evidence="3" id="KW-1185">Reference proteome</keyword>
<dbReference type="InterPro" id="IPR025724">
    <property type="entry name" value="GAG-pre-integrase_dom"/>
</dbReference>
<evidence type="ECO:0000259" key="1">
    <source>
        <dbReference type="PROSITE" id="PS50994"/>
    </source>
</evidence>
<dbReference type="Pfam" id="PF13976">
    <property type="entry name" value="gag_pre-integrs"/>
    <property type="match status" value="1"/>
</dbReference>
<dbReference type="InterPro" id="IPR039537">
    <property type="entry name" value="Retrotran_Ty1/copia-like"/>
</dbReference>
<sequence>MMEAGSSTLEQLRTCLVRLDLKTQALIARHDSTGDLYPLHEAMATNSASAFLASVNLWHRRLGHPNSQTVSSLLQHFQIPCRKDSHDPALCEACQRGKHVRLPFHLSKTSTFTPFELLHCDVWTSPVLSVSGYKYYLIVVDDFTHYMWSFPLKAKSDVHGIFVKFQQFVSTHFSTPIRFLQCDNGTEFDNQRNRDLFLARLSAPFAP</sequence>
<evidence type="ECO:0000313" key="3">
    <source>
        <dbReference type="Proteomes" id="UP000015106"/>
    </source>
</evidence>
<dbReference type="GO" id="GO:0015074">
    <property type="term" value="P:DNA integration"/>
    <property type="evidence" value="ECO:0007669"/>
    <property type="project" value="InterPro"/>
</dbReference>
<dbReference type="PANTHER" id="PTHR42648:SF26">
    <property type="entry name" value="INTEGRASE CATALYTIC DOMAIN-CONTAINING PROTEIN"/>
    <property type="match status" value="1"/>
</dbReference>
<evidence type="ECO:0000313" key="2">
    <source>
        <dbReference type="EnsemblPlants" id="TuG1812G0200000373.01.T01"/>
    </source>
</evidence>
<reference evidence="2" key="3">
    <citation type="submission" date="2022-06" db="UniProtKB">
        <authorList>
            <consortium name="EnsemblPlants"/>
        </authorList>
    </citation>
    <scope>IDENTIFICATION</scope>
</reference>
<organism evidence="2 3">
    <name type="scientific">Triticum urartu</name>
    <name type="common">Red wild einkorn</name>
    <name type="synonym">Crithodium urartu</name>
    <dbReference type="NCBI Taxonomy" id="4572"/>
    <lineage>
        <taxon>Eukaryota</taxon>
        <taxon>Viridiplantae</taxon>
        <taxon>Streptophyta</taxon>
        <taxon>Embryophyta</taxon>
        <taxon>Tracheophyta</taxon>
        <taxon>Spermatophyta</taxon>
        <taxon>Magnoliopsida</taxon>
        <taxon>Liliopsida</taxon>
        <taxon>Poales</taxon>
        <taxon>Poaceae</taxon>
        <taxon>BOP clade</taxon>
        <taxon>Pooideae</taxon>
        <taxon>Triticodae</taxon>
        <taxon>Triticeae</taxon>
        <taxon>Triticinae</taxon>
        <taxon>Triticum</taxon>
    </lineage>
</organism>
<dbReference type="PROSITE" id="PS50994">
    <property type="entry name" value="INTEGRASE"/>
    <property type="match status" value="1"/>
</dbReference>
<feature type="domain" description="Integrase catalytic" evidence="1">
    <location>
        <begin position="110"/>
        <end position="207"/>
    </location>
</feature>
<dbReference type="InterPro" id="IPR001584">
    <property type="entry name" value="Integrase_cat-core"/>
</dbReference>
<dbReference type="SUPFAM" id="SSF53098">
    <property type="entry name" value="Ribonuclease H-like"/>
    <property type="match status" value="1"/>
</dbReference>
<dbReference type="PANTHER" id="PTHR42648">
    <property type="entry name" value="TRANSPOSASE, PUTATIVE-RELATED"/>
    <property type="match status" value="1"/>
</dbReference>
<accession>A0A8R7P972</accession>
<protein>
    <recommendedName>
        <fullName evidence="1">Integrase catalytic domain-containing protein</fullName>
    </recommendedName>
</protein>
<dbReference type="InterPro" id="IPR012337">
    <property type="entry name" value="RNaseH-like_sf"/>
</dbReference>
<proteinExistence type="predicted"/>
<dbReference type="InterPro" id="IPR036397">
    <property type="entry name" value="RNaseH_sf"/>
</dbReference>
<dbReference type="EnsemblPlants" id="TuG1812G0200000373.01.T01">
    <property type="protein sequence ID" value="TuG1812G0200000373.01.T01"/>
    <property type="gene ID" value="TuG1812G0200000373.01"/>
</dbReference>
<dbReference type="Gene3D" id="3.30.420.10">
    <property type="entry name" value="Ribonuclease H-like superfamily/Ribonuclease H"/>
    <property type="match status" value="1"/>
</dbReference>
<dbReference type="Gramene" id="TuG1812G0200000373.01.T01">
    <property type="protein sequence ID" value="TuG1812G0200000373.01.T01"/>
    <property type="gene ID" value="TuG1812G0200000373.01"/>
</dbReference>
<dbReference type="AlphaFoldDB" id="A0A8R7P972"/>